<keyword evidence="2" id="KW-1133">Transmembrane helix</keyword>
<dbReference type="Gene3D" id="2.120.10.10">
    <property type="match status" value="2"/>
</dbReference>
<evidence type="ECO:0000256" key="3">
    <source>
        <dbReference type="SAM" id="SignalP"/>
    </source>
</evidence>
<dbReference type="CDD" id="cd15482">
    <property type="entry name" value="Sialidase_non-viral"/>
    <property type="match status" value="1"/>
</dbReference>
<sequence precursor="true">MNKPAHRFTLLLAVVAALGSVLFFPHIATATPTWTDDTQITANGATTNQAPLFLSGSDGSITAITVETVSSTYSVLARRSTDGGVTWGAPTVLSASGVASADATVVRLNNGHFAVAFAEASGTSGVNQIRLVTSSNNGLTWGSAQTISTAGGAAYAASHPHLAAFGTTELVVGFQQSDGAHDRAIVRYSQSQLQSWTQGQTLSASGSDARFVTPVVNTSGDIVVSWILVASDTTQQTQIAGSSNWSTVTTLTSNAVAGVPHVPAVVALPTGAFVVLWADPDLNPSYTVTARISSNAGSTWDVGIPISSTAFPNEITAVVTADGGIAAAWSMGTGGYTYIQTSYSSPTSTPSPSPSASPSSSSSASPWPTTTGAGSAWSTPLNISPSVTGQFYTNPQLALSPDGKVAMVLNQNVSSTFATGSSVSTDNGATWPQGVQSITSWQSSPSSISSVSIGALTGQGFIYGWQTTSNGNPDKGFVRVYGWEASSSSSSTPAPTLPATGSVLWATGLLSIAFFGSGLIFWAVTARSRARR</sequence>
<dbReference type="AlphaFoldDB" id="A0A2Z3S831"/>
<dbReference type="OrthoDB" id="5958808at2"/>
<dbReference type="InterPro" id="IPR036278">
    <property type="entry name" value="Sialidase_sf"/>
</dbReference>
<evidence type="ECO:0000256" key="2">
    <source>
        <dbReference type="SAM" id="Phobius"/>
    </source>
</evidence>
<gene>
    <name evidence="4" type="ORF">AURMO_01454</name>
</gene>
<dbReference type="EMBL" id="CP023994">
    <property type="protein sequence ID" value="AWR22042.1"/>
    <property type="molecule type" value="Genomic_DNA"/>
</dbReference>
<name>A0A2Z3S831_9MICO</name>
<accession>A0A2Z3S831</accession>
<keyword evidence="5" id="KW-1185">Reference proteome</keyword>
<evidence type="ECO:0000256" key="1">
    <source>
        <dbReference type="SAM" id="MobiDB-lite"/>
    </source>
</evidence>
<dbReference type="Proteomes" id="UP000246894">
    <property type="component" value="Chromosome"/>
</dbReference>
<reference evidence="4 5" key="1">
    <citation type="submission" date="2017-10" db="EMBL/GenBank/DDBJ databases">
        <title>Genome of an Actinobacterium that displays light-enhanced growth.</title>
        <authorList>
            <person name="Maresca J.A."/>
            <person name="Hempel P."/>
            <person name="Shevchenko O."/>
            <person name="Miller K.J."/>
            <person name="Hahn M.W."/>
        </authorList>
    </citation>
    <scope>NUCLEOTIDE SEQUENCE [LARGE SCALE GENOMIC DNA]</scope>
    <source>
        <strain evidence="4 5">MWH-Mo1</strain>
    </source>
</reference>
<evidence type="ECO:0000313" key="5">
    <source>
        <dbReference type="Proteomes" id="UP000246894"/>
    </source>
</evidence>
<feature type="compositionally biased region" description="Low complexity" evidence="1">
    <location>
        <begin position="356"/>
        <end position="371"/>
    </location>
</feature>
<feature type="chain" id="PRO_5016417371" description="Exo-alpha-sialidase" evidence="3">
    <location>
        <begin position="31"/>
        <end position="532"/>
    </location>
</feature>
<keyword evidence="2" id="KW-0812">Transmembrane</keyword>
<dbReference type="SUPFAM" id="SSF50939">
    <property type="entry name" value="Sialidases"/>
    <property type="match status" value="2"/>
</dbReference>
<evidence type="ECO:0000313" key="4">
    <source>
        <dbReference type="EMBL" id="AWR22042.1"/>
    </source>
</evidence>
<proteinExistence type="predicted"/>
<dbReference type="RefSeq" id="WP_110234450.1">
    <property type="nucleotide sequence ID" value="NZ_CP023994.1"/>
</dbReference>
<feature type="signal peptide" evidence="3">
    <location>
        <begin position="1"/>
        <end position="30"/>
    </location>
</feature>
<protein>
    <recommendedName>
        <fullName evidence="6">Exo-alpha-sialidase</fullName>
    </recommendedName>
</protein>
<organism evidence="4 5">
    <name type="scientific">Aurantimicrobium photophilum</name>
    <dbReference type="NCBI Taxonomy" id="1987356"/>
    <lineage>
        <taxon>Bacteria</taxon>
        <taxon>Bacillati</taxon>
        <taxon>Actinomycetota</taxon>
        <taxon>Actinomycetes</taxon>
        <taxon>Micrococcales</taxon>
        <taxon>Microbacteriaceae</taxon>
        <taxon>Aurantimicrobium</taxon>
    </lineage>
</organism>
<keyword evidence="2" id="KW-0472">Membrane</keyword>
<dbReference type="KEGG" id="aum:AURMO_01454"/>
<feature type="region of interest" description="Disordered" evidence="1">
    <location>
        <begin position="342"/>
        <end position="376"/>
    </location>
</feature>
<keyword evidence="3" id="KW-0732">Signal</keyword>
<feature type="transmembrane region" description="Helical" evidence="2">
    <location>
        <begin position="503"/>
        <end position="524"/>
    </location>
</feature>
<evidence type="ECO:0008006" key="6">
    <source>
        <dbReference type="Google" id="ProtNLM"/>
    </source>
</evidence>